<dbReference type="EMBL" id="BMAT01002082">
    <property type="protein sequence ID" value="GFR98680.1"/>
    <property type="molecule type" value="Genomic_DNA"/>
</dbReference>
<dbReference type="Proteomes" id="UP000762676">
    <property type="component" value="Unassembled WGS sequence"/>
</dbReference>
<protein>
    <submittedName>
        <fullName evidence="1">Uncharacterized protein</fullName>
    </submittedName>
</protein>
<evidence type="ECO:0000313" key="2">
    <source>
        <dbReference type="Proteomes" id="UP000762676"/>
    </source>
</evidence>
<gene>
    <name evidence="1" type="ORF">ElyMa_001025200</name>
</gene>
<evidence type="ECO:0000313" key="1">
    <source>
        <dbReference type="EMBL" id="GFR98680.1"/>
    </source>
</evidence>
<keyword evidence="2" id="KW-1185">Reference proteome</keyword>
<name>A0AAV4HML1_9GAST</name>
<feature type="non-terminal residue" evidence="1">
    <location>
        <position position="1"/>
    </location>
</feature>
<reference evidence="1 2" key="1">
    <citation type="journal article" date="2021" name="Elife">
        <title>Chloroplast acquisition without the gene transfer in kleptoplastic sea slugs, Plakobranchus ocellatus.</title>
        <authorList>
            <person name="Maeda T."/>
            <person name="Takahashi S."/>
            <person name="Yoshida T."/>
            <person name="Shimamura S."/>
            <person name="Takaki Y."/>
            <person name="Nagai Y."/>
            <person name="Toyoda A."/>
            <person name="Suzuki Y."/>
            <person name="Arimoto A."/>
            <person name="Ishii H."/>
            <person name="Satoh N."/>
            <person name="Nishiyama T."/>
            <person name="Hasebe M."/>
            <person name="Maruyama T."/>
            <person name="Minagawa J."/>
            <person name="Obokata J."/>
            <person name="Shigenobu S."/>
        </authorList>
    </citation>
    <scope>NUCLEOTIDE SEQUENCE [LARGE SCALE GENOMIC DNA]</scope>
</reference>
<sequence length="86" mass="9789">SGRTRRQPQQNYLSSLDILKTGMAGGQNAEVPFSYDFPIHDAVWMLARGTHFGVRPDRHVDGGLYTSRRDYHVAAGREYSRDDPYC</sequence>
<comment type="caution">
    <text evidence="1">The sequence shown here is derived from an EMBL/GenBank/DDBJ whole genome shotgun (WGS) entry which is preliminary data.</text>
</comment>
<organism evidence="1 2">
    <name type="scientific">Elysia marginata</name>
    <dbReference type="NCBI Taxonomy" id="1093978"/>
    <lineage>
        <taxon>Eukaryota</taxon>
        <taxon>Metazoa</taxon>
        <taxon>Spiralia</taxon>
        <taxon>Lophotrochozoa</taxon>
        <taxon>Mollusca</taxon>
        <taxon>Gastropoda</taxon>
        <taxon>Heterobranchia</taxon>
        <taxon>Euthyneura</taxon>
        <taxon>Panpulmonata</taxon>
        <taxon>Sacoglossa</taxon>
        <taxon>Placobranchoidea</taxon>
        <taxon>Plakobranchidae</taxon>
        <taxon>Elysia</taxon>
    </lineage>
</organism>
<dbReference type="AlphaFoldDB" id="A0AAV4HML1"/>
<accession>A0AAV4HML1</accession>
<proteinExistence type="predicted"/>